<keyword evidence="2" id="KW-0479">Metal-binding</keyword>
<evidence type="ECO:0000256" key="2">
    <source>
        <dbReference type="ARBA" id="ARBA00022723"/>
    </source>
</evidence>
<gene>
    <name evidence="4" type="ORF">KC19_5G178900</name>
</gene>
<keyword evidence="3" id="KW-0862">Zinc</keyword>
<comment type="similarity">
    <text evidence="1">Belongs to the UPF0587 family.</text>
</comment>
<dbReference type="GO" id="GO:0008270">
    <property type="term" value="F:zinc ion binding"/>
    <property type="evidence" value="ECO:0007669"/>
    <property type="project" value="TreeGrafter"/>
</dbReference>
<dbReference type="SUPFAM" id="SSF141678">
    <property type="entry name" value="MAL13P1.257-like"/>
    <property type="match status" value="1"/>
</dbReference>
<evidence type="ECO:0000313" key="4">
    <source>
        <dbReference type="EMBL" id="KAG0577754.1"/>
    </source>
</evidence>
<evidence type="ECO:0000256" key="3">
    <source>
        <dbReference type="ARBA" id="ARBA00022833"/>
    </source>
</evidence>
<protein>
    <submittedName>
        <fullName evidence="4">Uncharacterized protein</fullName>
    </submittedName>
</protein>
<dbReference type="PANTHER" id="PTHR12857">
    <property type="entry name" value="CXXC MOTIF CONTAINING ZINC BINDING PROTEIN"/>
    <property type="match status" value="1"/>
</dbReference>
<evidence type="ECO:0000256" key="1">
    <source>
        <dbReference type="ARBA" id="ARBA00007818"/>
    </source>
</evidence>
<sequence>MVLLLLEVKAELESITNLVPKGGSDGSEYTFFFKIKCGGCGTVSDKETSVTPSELYDIPKSKGSANLVQKCKFCDKQGNITVVPGRDKPYTFEDSESGKFVPIGCFDCRGIETVEFSFRDGWAAEGLTGTKFVDIDLSDGEWSEYDEKAAASVGILNLEHRFVVTK</sequence>
<comment type="caution">
    <text evidence="4">The sequence shown here is derived from an EMBL/GenBank/DDBJ whole genome shotgun (WGS) entry which is preliminary data.</text>
</comment>
<name>A0A8T0I2S6_CERPU</name>
<dbReference type="InterPro" id="IPR008584">
    <property type="entry name" value="CXXC_Zn-binding_euk"/>
</dbReference>
<accession>A0A8T0I2S6</accession>
<dbReference type="EMBL" id="CM026425">
    <property type="protein sequence ID" value="KAG0577754.1"/>
    <property type="molecule type" value="Genomic_DNA"/>
</dbReference>
<dbReference type="PANTHER" id="PTHR12857:SF0">
    <property type="entry name" value="CXXC MOTIF CONTAINING ZINC BINDING PROTEIN"/>
    <property type="match status" value="1"/>
</dbReference>
<reference evidence="4" key="1">
    <citation type="submission" date="2020-06" db="EMBL/GenBank/DDBJ databases">
        <title>WGS assembly of Ceratodon purpureus strain R40.</title>
        <authorList>
            <person name="Carey S.B."/>
            <person name="Jenkins J."/>
            <person name="Shu S."/>
            <person name="Lovell J.T."/>
            <person name="Sreedasyam A."/>
            <person name="Maumus F."/>
            <person name="Tiley G.P."/>
            <person name="Fernandez-Pozo N."/>
            <person name="Barry K."/>
            <person name="Chen C."/>
            <person name="Wang M."/>
            <person name="Lipzen A."/>
            <person name="Daum C."/>
            <person name="Saski C.A."/>
            <person name="Payton A.C."/>
            <person name="Mcbreen J.C."/>
            <person name="Conrad R.E."/>
            <person name="Kollar L.M."/>
            <person name="Olsson S."/>
            <person name="Huttunen S."/>
            <person name="Landis J.B."/>
            <person name="Wickett N.J."/>
            <person name="Johnson M.G."/>
            <person name="Rensing S.A."/>
            <person name="Grimwood J."/>
            <person name="Schmutz J."/>
            <person name="Mcdaniel S.F."/>
        </authorList>
    </citation>
    <scope>NUCLEOTIDE SEQUENCE</scope>
    <source>
        <strain evidence="4">R40</strain>
    </source>
</reference>
<evidence type="ECO:0000313" key="5">
    <source>
        <dbReference type="Proteomes" id="UP000822688"/>
    </source>
</evidence>
<organism evidence="4 5">
    <name type="scientific">Ceratodon purpureus</name>
    <name type="common">Fire moss</name>
    <name type="synonym">Dicranum purpureum</name>
    <dbReference type="NCBI Taxonomy" id="3225"/>
    <lineage>
        <taxon>Eukaryota</taxon>
        <taxon>Viridiplantae</taxon>
        <taxon>Streptophyta</taxon>
        <taxon>Embryophyta</taxon>
        <taxon>Bryophyta</taxon>
        <taxon>Bryophytina</taxon>
        <taxon>Bryopsida</taxon>
        <taxon>Dicranidae</taxon>
        <taxon>Pseudoditrichales</taxon>
        <taxon>Ditrichaceae</taxon>
        <taxon>Ceratodon</taxon>
    </lineage>
</organism>
<dbReference type="Pfam" id="PF05907">
    <property type="entry name" value="CXXC_Zn-b_euk"/>
    <property type="match status" value="1"/>
</dbReference>
<keyword evidence="5" id="KW-1185">Reference proteome</keyword>
<proteinExistence type="inferred from homology"/>
<dbReference type="Proteomes" id="UP000822688">
    <property type="component" value="Chromosome 5"/>
</dbReference>
<dbReference type="AlphaFoldDB" id="A0A8T0I2S6"/>